<evidence type="ECO:0000313" key="1">
    <source>
        <dbReference type="EMBL" id="KKN62509.1"/>
    </source>
</evidence>
<comment type="caution">
    <text evidence="1">The sequence shown here is derived from an EMBL/GenBank/DDBJ whole genome shotgun (WGS) entry which is preliminary data.</text>
</comment>
<dbReference type="EMBL" id="LAZR01000622">
    <property type="protein sequence ID" value="KKN62509.1"/>
    <property type="molecule type" value="Genomic_DNA"/>
</dbReference>
<name>A0A0F9S600_9ZZZZ</name>
<dbReference type="Gene3D" id="2.60.120.260">
    <property type="entry name" value="Galactose-binding domain-like"/>
    <property type="match status" value="1"/>
</dbReference>
<accession>A0A0F9S600</accession>
<gene>
    <name evidence="1" type="ORF">LCGC14_0511250</name>
</gene>
<proteinExistence type="predicted"/>
<sequence>MPTVTRTELKYSIWRRLAYEDEALVGFDVPFTTTAIETTTALEDSNLTRGGVQSSRYDGRQFEIMEAVTSPGTGPLVGETSWVQDLGFSSNILTGTTTLTNAIQTGTDYILWPRDISAALIDNEINNVLRHTDAPHLWVPSLIDDADFDANDLTKWPASGSPTTREFITTTAKILLGERALHLVADAVDEGVTQFAAIDVTEGEQLLISVIVRVESGSAKVSLINSAPSEVIESVTVDEYLHTEVRFTETVPDDCEQVELRLLSAQSTATFIISPPVVLQSFSGRSYAAPDWLTDKGMVREAYYVPPGAASELSDSYIAGGERWPRAPKPDFITAPRFVTPNRIQFKASSLGPLGLHCLRPFATMSANTDTTNCEREYLVNKVVANIKSKRGDPKWRRFVKDPEGWGKEARNAAAIAKARGYGKREMPIVANPVVVR</sequence>
<protein>
    <submittedName>
        <fullName evidence="1">Uncharacterized protein</fullName>
    </submittedName>
</protein>
<reference evidence="1" key="1">
    <citation type="journal article" date="2015" name="Nature">
        <title>Complex archaea that bridge the gap between prokaryotes and eukaryotes.</title>
        <authorList>
            <person name="Spang A."/>
            <person name="Saw J.H."/>
            <person name="Jorgensen S.L."/>
            <person name="Zaremba-Niedzwiedzka K."/>
            <person name="Martijn J."/>
            <person name="Lind A.E."/>
            <person name="van Eijk R."/>
            <person name="Schleper C."/>
            <person name="Guy L."/>
            <person name="Ettema T.J."/>
        </authorList>
    </citation>
    <scope>NUCLEOTIDE SEQUENCE</scope>
</reference>
<organism evidence="1">
    <name type="scientific">marine sediment metagenome</name>
    <dbReference type="NCBI Taxonomy" id="412755"/>
    <lineage>
        <taxon>unclassified sequences</taxon>
        <taxon>metagenomes</taxon>
        <taxon>ecological metagenomes</taxon>
    </lineage>
</organism>
<dbReference type="AlphaFoldDB" id="A0A0F9S600"/>